<dbReference type="GO" id="GO:0008270">
    <property type="term" value="F:zinc ion binding"/>
    <property type="evidence" value="ECO:0007669"/>
    <property type="project" value="InterPro"/>
</dbReference>
<evidence type="ECO:0000256" key="3">
    <source>
        <dbReference type="ARBA" id="ARBA00023015"/>
    </source>
</evidence>
<dbReference type="SMART" id="SM00066">
    <property type="entry name" value="GAL4"/>
    <property type="match status" value="1"/>
</dbReference>
<name>A0A0M8P9E6_9EURO</name>
<dbReference type="SUPFAM" id="SSF57701">
    <property type="entry name" value="Zn2/Cys6 DNA-binding domain"/>
    <property type="match status" value="1"/>
</dbReference>
<organism evidence="8 9">
    <name type="scientific">Penicillium nordicum</name>
    <dbReference type="NCBI Taxonomy" id="229535"/>
    <lineage>
        <taxon>Eukaryota</taxon>
        <taxon>Fungi</taxon>
        <taxon>Dikarya</taxon>
        <taxon>Ascomycota</taxon>
        <taxon>Pezizomycotina</taxon>
        <taxon>Eurotiomycetes</taxon>
        <taxon>Eurotiomycetidae</taxon>
        <taxon>Eurotiales</taxon>
        <taxon>Aspergillaceae</taxon>
        <taxon>Penicillium</taxon>
    </lineage>
</organism>
<evidence type="ECO:0000256" key="2">
    <source>
        <dbReference type="ARBA" id="ARBA00022723"/>
    </source>
</evidence>
<keyword evidence="5" id="KW-0804">Transcription</keyword>
<dbReference type="PROSITE" id="PS00463">
    <property type="entry name" value="ZN2_CY6_FUNGAL_1"/>
    <property type="match status" value="1"/>
</dbReference>
<proteinExistence type="predicted"/>
<dbReference type="Gene3D" id="4.10.240.10">
    <property type="entry name" value="Zn(2)-C6 fungal-type DNA-binding domain"/>
    <property type="match status" value="1"/>
</dbReference>
<dbReference type="CDD" id="cd00067">
    <property type="entry name" value="GAL4"/>
    <property type="match status" value="1"/>
</dbReference>
<keyword evidence="6" id="KW-0539">Nucleus</keyword>
<evidence type="ECO:0000256" key="5">
    <source>
        <dbReference type="ARBA" id="ARBA00023163"/>
    </source>
</evidence>
<dbReference type="GO" id="GO:0003677">
    <property type="term" value="F:DNA binding"/>
    <property type="evidence" value="ECO:0007669"/>
    <property type="project" value="UniProtKB-KW"/>
</dbReference>
<dbReference type="PANTHER" id="PTHR31001:SF90">
    <property type="entry name" value="CENTROMERE DNA-BINDING PROTEIN COMPLEX CBF3 SUBUNIT B"/>
    <property type="match status" value="1"/>
</dbReference>
<dbReference type="PROSITE" id="PS50048">
    <property type="entry name" value="ZN2_CY6_FUNGAL_2"/>
    <property type="match status" value="1"/>
</dbReference>
<dbReference type="AlphaFoldDB" id="A0A0M8P9E6"/>
<evidence type="ECO:0000256" key="1">
    <source>
        <dbReference type="ARBA" id="ARBA00004123"/>
    </source>
</evidence>
<gene>
    <name evidence="8" type="ORF">ACN38_g5647</name>
</gene>
<evidence type="ECO:0000259" key="7">
    <source>
        <dbReference type="PROSITE" id="PS50048"/>
    </source>
</evidence>
<evidence type="ECO:0000256" key="6">
    <source>
        <dbReference type="ARBA" id="ARBA00023242"/>
    </source>
</evidence>
<keyword evidence="3" id="KW-0805">Transcription regulation</keyword>
<dbReference type="GO" id="GO:0005634">
    <property type="term" value="C:nucleus"/>
    <property type="evidence" value="ECO:0007669"/>
    <property type="project" value="UniProtKB-SubCell"/>
</dbReference>
<evidence type="ECO:0000313" key="8">
    <source>
        <dbReference type="EMBL" id="KOS43431.1"/>
    </source>
</evidence>
<dbReference type="PANTHER" id="PTHR31001">
    <property type="entry name" value="UNCHARACTERIZED TRANSCRIPTIONAL REGULATORY PROTEIN"/>
    <property type="match status" value="1"/>
</dbReference>
<sequence length="701" mass="78782">MHRIEKERVRSSRSRPVSCHFCRSRKLKCNRQFPCSNCTSRGKTCQLYPTTELSASPQYQADGLPGNDHTDVLARLRRLEEIVITNGPAYSPVIQDTTQTSSLPSPPDPISNQPCIIQGGQSSAATATWLEREITSSGSLGHLLENEIEFRTCPIRNAVGPERMAYQAQPTKRCIWLPLHNEAKIILEKYIAEITFLHHVVHVPSVRTMVDELYCGLRESKPVKIGYVSLLLSILASTTSFWTERDMSNRIFSTVEEAVAQSVRWMRLAMEVIDYSRYKHFESIHDIQAMIIIFFVTTNIVGITSQAWHMISTAISFARQLSLHRIDYPDNSNLDMPSPSSVEAEICRRVWWYLVASDWQMSQIPGPQKGTYSIDPRHMMTNKPCNANDEDIVDGMVGVEKPLTHPTSMSYYLQRIRLGEFCREIADCAPFGMSDPGGPDYEHTKQIDIKLCEFADSLPSFFSLAFRSDELPESDPRRSPGIIIQRYKINFLLHAQRCRFHLPYLSQASKDPAYDYSRKACLEAARMVIRTERQLSVEVIPFVAARLKFPGLLHCIGVAIIVLLIDFCGSGHPQEKDITETLEAFSILENAKENSPLAGKLLETLKTALRRHSASGSAIEGNTTTQSTAQDLLETPPGLSCGSPAPTSMVYPTSSNIDTFLMDPTFPALDDLWQVFDDNVDPGTVDWSSFFAESDTAFLSM</sequence>
<dbReference type="OrthoDB" id="3014581at2759"/>
<dbReference type="GO" id="GO:0006351">
    <property type="term" value="P:DNA-templated transcription"/>
    <property type="evidence" value="ECO:0007669"/>
    <property type="project" value="InterPro"/>
</dbReference>
<keyword evidence="9" id="KW-1185">Reference proteome</keyword>
<dbReference type="Proteomes" id="UP000037696">
    <property type="component" value="Unassembled WGS sequence"/>
</dbReference>
<accession>A0A0M8P9E6</accession>
<comment type="subcellular location">
    <subcellularLocation>
        <location evidence="1">Nucleus</location>
    </subcellularLocation>
</comment>
<evidence type="ECO:0000256" key="4">
    <source>
        <dbReference type="ARBA" id="ARBA00023125"/>
    </source>
</evidence>
<keyword evidence="2" id="KW-0479">Metal-binding</keyword>
<keyword evidence="4" id="KW-0238">DNA-binding</keyword>
<dbReference type="InterPro" id="IPR001138">
    <property type="entry name" value="Zn2Cys6_DnaBD"/>
</dbReference>
<dbReference type="Pfam" id="PF00172">
    <property type="entry name" value="Zn_clus"/>
    <property type="match status" value="1"/>
</dbReference>
<dbReference type="CDD" id="cd12148">
    <property type="entry name" value="fungal_TF_MHR"/>
    <property type="match status" value="1"/>
</dbReference>
<comment type="caution">
    <text evidence="8">The sequence shown here is derived from an EMBL/GenBank/DDBJ whole genome shotgun (WGS) entry which is preliminary data.</text>
</comment>
<dbReference type="InterPro" id="IPR050613">
    <property type="entry name" value="Sec_Metabolite_Reg"/>
</dbReference>
<dbReference type="Pfam" id="PF04082">
    <property type="entry name" value="Fungal_trans"/>
    <property type="match status" value="1"/>
</dbReference>
<dbReference type="InterPro" id="IPR036864">
    <property type="entry name" value="Zn2-C6_fun-type_DNA-bd_sf"/>
</dbReference>
<dbReference type="EMBL" id="LHQQ01000081">
    <property type="protein sequence ID" value="KOS43431.1"/>
    <property type="molecule type" value="Genomic_DNA"/>
</dbReference>
<dbReference type="GO" id="GO:0000981">
    <property type="term" value="F:DNA-binding transcription factor activity, RNA polymerase II-specific"/>
    <property type="evidence" value="ECO:0007669"/>
    <property type="project" value="InterPro"/>
</dbReference>
<feature type="domain" description="Zn(2)-C6 fungal-type" evidence="7">
    <location>
        <begin position="18"/>
        <end position="47"/>
    </location>
</feature>
<evidence type="ECO:0000313" key="9">
    <source>
        <dbReference type="Proteomes" id="UP000037696"/>
    </source>
</evidence>
<reference evidence="8 9" key="1">
    <citation type="submission" date="2015-08" db="EMBL/GenBank/DDBJ databases">
        <title>Genome sequencing of Penicillium nordicum.</title>
        <authorList>
            <person name="Nguyen H.D."/>
            <person name="Seifert K.A."/>
        </authorList>
    </citation>
    <scope>NUCLEOTIDE SEQUENCE [LARGE SCALE GENOMIC DNA]</scope>
    <source>
        <strain evidence="8 9">DAOMC 185683</strain>
    </source>
</reference>
<dbReference type="InterPro" id="IPR007219">
    <property type="entry name" value="XnlR_reg_dom"/>
</dbReference>
<dbReference type="STRING" id="229535.A0A0M8P9E6"/>
<protein>
    <recommendedName>
        <fullName evidence="7">Zn(2)-C6 fungal-type domain-containing protein</fullName>
    </recommendedName>
</protein>